<feature type="domain" description="Ig-like" evidence="4">
    <location>
        <begin position="250"/>
        <end position="314"/>
    </location>
</feature>
<dbReference type="PROSITE" id="PS50835">
    <property type="entry name" value="IG_LIKE"/>
    <property type="match status" value="1"/>
</dbReference>
<evidence type="ECO:0000256" key="3">
    <source>
        <dbReference type="SAM" id="SignalP"/>
    </source>
</evidence>
<dbReference type="EMBL" id="MU826856">
    <property type="protein sequence ID" value="KAJ7370797.1"/>
    <property type="molecule type" value="Genomic_DNA"/>
</dbReference>
<dbReference type="PANTHER" id="PTHR13817:SF166">
    <property type="entry name" value="NEURONAL IGCAM-RELATED"/>
    <property type="match status" value="1"/>
</dbReference>
<comment type="caution">
    <text evidence="6">The sequence shown here is derived from an EMBL/GenBank/DDBJ whole genome shotgun (WGS) entry which is preliminary data.</text>
</comment>
<evidence type="ECO:0000259" key="5">
    <source>
        <dbReference type="PROSITE" id="PS50853"/>
    </source>
</evidence>
<accession>A0A9X0CP09</accession>
<dbReference type="AlphaFoldDB" id="A0A9X0CP09"/>
<dbReference type="InterPro" id="IPR036116">
    <property type="entry name" value="FN3_sf"/>
</dbReference>
<feature type="domain" description="Fibronectin type-III" evidence="5">
    <location>
        <begin position="127"/>
        <end position="226"/>
    </location>
</feature>
<keyword evidence="3" id="KW-0732">Signal</keyword>
<name>A0A9X0CP09_9CNID</name>
<protein>
    <submittedName>
        <fullName evidence="6">Uncharacterized protein</fullName>
    </submittedName>
</protein>
<dbReference type="InterPro" id="IPR050964">
    <property type="entry name" value="Striated_Muscle_Regulatory"/>
</dbReference>
<feature type="chain" id="PRO_5040926057" evidence="3">
    <location>
        <begin position="23"/>
        <end position="405"/>
    </location>
</feature>
<feature type="transmembrane region" description="Helical" evidence="2">
    <location>
        <begin position="336"/>
        <end position="358"/>
    </location>
</feature>
<keyword evidence="1" id="KW-0677">Repeat</keyword>
<dbReference type="OrthoDB" id="536948at2759"/>
<evidence type="ECO:0000256" key="2">
    <source>
        <dbReference type="SAM" id="Phobius"/>
    </source>
</evidence>
<evidence type="ECO:0000259" key="4">
    <source>
        <dbReference type="PROSITE" id="PS50835"/>
    </source>
</evidence>
<keyword evidence="2" id="KW-0472">Membrane</keyword>
<dbReference type="InterPro" id="IPR007110">
    <property type="entry name" value="Ig-like_dom"/>
</dbReference>
<evidence type="ECO:0000256" key="1">
    <source>
        <dbReference type="ARBA" id="ARBA00022737"/>
    </source>
</evidence>
<dbReference type="SUPFAM" id="SSF49265">
    <property type="entry name" value="Fibronectin type III"/>
    <property type="match status" value="2"/>
</dbReference>
<keyword evidence="7" id="KW-1185">Reference proteome</keyword>
<dbReference type="CDD" id="cd00063">
    <property type="entry name" value="FN3"/>
    <property type="match status" value="2"/>
</dbReference>
<dbReference type="InterPro" id="IPR013783">
    <property type="entry name" value="Ig-like_fold"/>
</dbReference>
<dbReference type="Pfam" id="PF13895">
    <property type="entry name" value="Ig_2"/>
    <property type="match status" value="1"/>
</dbReference>
<dbReference type="SUPFAM" id="SSF48726">
    <property type="entry name" value="Immunoglobulin"/>
    <property type="match status" value="1"/>
</dbReference>
<keyword evidence="2" id="KW-0812">Transmembrane</keyword>
<dbReference type="InterPro" id="IPR036179">
    <property type="entry name" value="Ig-like_dom_sf"/>
</dbReference>
<sequence length="405" mass="45002">MNGARATQVMLLAGILLLKTWAKDTEISLAMPQFISSTLDTITMKCNVPDVTLVTYTVQIWSNTTEKWRDTRCSHGTVNGSCVVRTLNTSFTVMGLSPGHAYYFRFVSSFLESSQVSEPMVTKQLGYPAAPRFVSSSNSSITLIWESTTSESTNYSVEMRCCEETTWTEAHCTENLIGHGCTVSDTTATVIGLKNDQVYYFRVYEVYKNWRSAASVPSGAMRAKSGETNFDKRKIWIGSLAPECVTSQIGHVITLFCHVPGNKLTVYKWTKGERTLLSDSGDGVINVSVSSVADFGVYSCHAINSEGVTSYNISVCQKTSVVETVMQVQESVNSTIIIAIITTGFICFGIFIIVLILMKMAQIYRRKKKLTKNKSAGREEMAMLHYRQKSFRSGNNNEEELDLNN</sequence>
<dbReference type="InterPro" id="IPR003961">
    <property type="entry name" value="FN3_dom"/>
</dbReference>
<evidence type="ECO:0000313" key="6">
    <source>
        <dbReference type="EMBL" id="KAJ7370797.1"/>
    </source>
</evidence>
<dbReference type="SMART" id="SM00060">
    <property type="entry name" value="FN3"/>
    <property type="match status" value="2"/>
</dbReference>
<organism evidence="6 7">
    <name type="scientific">Desmophyllum pertusum</name>
    <dbReference type="NCBI Taxonomy" id="174260"/>
    <lineage>
        <taxon>Eukaryota</taxon>
        <taxon>Metazoa</taxon>
        <taxon>Cnidaria</taxon>
        <taxon>Anthozoa</taxon>
        <taxon>Hexacorallia</taxon>
        <taxon>Scleractinia</taxon>
        <taxon>Caryophylliina</taxon>
        <taxon>Caryophylliidae</taxon>
        <taxon>Desmophyllum</taxon>
    </lineage>
</organism>
<gene>
    <name evidence="6" type="ORF">OS493_029787</name>
</gene>
<evidence type="ECO:0000313" key="7">
    <source>
        <dbReference type="Proteomes" id="UP001163046"/>
    </source>
</evidence>
<reference evidence="6" key="1">
    <citation type="submission" date="2023-01" db="EMBL/GenBank/DDBJ databases">
        <title>Genome assembly of the deep-sea coral Lophelia pertusa.</title>
        <authorList>
            <person name="Herrera S."/>
            <person name="Cordes E."/>
        </authorList>
    </citation>
    <scope>NUCLEOTIDE SEQUENCE</scope>
    <source>
        <strain evidence="6">USNM1676648</strain>
        <tissue evidence="6">Polyp</tissue>
    </source>
</reference>
<keyword evidence="2" id="KW-1133">Transmembrane helix</keyword>
<dbReference type="Gene3D" id="2.60.40.10">
    <property type="entry name" value="Immunoglobulins"/>
    <property type="match status" value="3"/>
</dbReference>
<dbReference type="PROSITE" id="PS50853">
    <property type="entry name" value="FN3"/>
    <property type="match status" value="1"/>
</dbReference>
<dbReference type="Proteomes" id="UP001163046">
    <property type="component" value="Unassembled WGS sequence"/>
</dbReference>
<dbReference type="CDD" id="cd00096">
    <property type="entry name" value="Ig"/>
    <property type="match status" value="1"/>
</dbReference>
<feature type="signal peptide" evidence="3">
    <location>
        <begin position="1"/>
        <end position="22"/>
    </location>
</feature>
<proteinExistence type="predicted"/>
<dbReference type="PANTHER" id="PTHR13817">
    <property type="entry name" value="TITIN"/>
    <property type="match status" value="1"/>
</dbReference>